<protein>
    <recommendedName>
        <fullName evidence="6">WD40 repeat-like protein</fullName>
    </recommendedName>
</protein>
<dbReference type="Gene3D" id="2.130.10.10">
    <property type="entry name" value="YVTN repeat-like/Quinoprotein amine dehydrogenase"/>
    <property type="match status" value="1"/>
</dbReference>
<organism evidence="4 5">
    <name type="scientific">Neolentinus lepideus HHB14362 ss-1</name>
    <dbReference type="NCBI Taxonomy" id="1314782"/>
    <lineage>
        <taxon>Eukaryota</taxon>
        <taxon>Fungi</taxon>
        <taxon>Dikarya</taxon>
        <taxon>Basidiomycota</taxon>
        <taxon>Agaricomycotina</taxon>
        <taxon>Agaricomycetes</taxon>
        <taxon>Gloeophyllales</taxon>
        <taxon>Gloeophyllaceae</taxon>
        <taxon>Neolentinus</taxon>
    </lineage>
</organism>
<feature type="region of interest" description="Disordered" evidence="3">
    <location>
        <begin position="20"/>
        <end position="58"/>
    </location>
</feature>
<dbReference type="Pfam" id="PF23761">
    <property type="entry name" value="Beta-prop_DCAF4"/>
    <property type="match status" value="1"/>
</dbReference>
<proteinExistence type="predicted"/>
<dbReference type="InParanoid" id="A0A165TYJ1"/>
<dbReference type="PANTHER" id="PTHR44472:SF1">
    <property type="entry name" value="DDB1 AND CUL4 ASSOCIATED FACTOR 4"/>
    <property type="match status" value="1"/>
</dbReference>
<evidence type="ECO:0008006" key="6">
    <source>
        <dbReference type="Google" id="ProtNLM"/>
    </source>
</evidence>
<keyword evidence="2" id="KW-0677">Repeat</keyword>
<gene>
    <name evidence="4" type="ORF">NEOLEDRAFT_1161638</name>
</gene>
<dbReference type="InterPro" id="IPR052254">
    <property type="entry name" value="CUL4-DDB1_E3_ligase_receptor"/>
</dbReference>
<reference evidence="4 5" key="1">
    <citation type="journal article" date="2016" name="Mol. Biol. Evol.">
        <title>Comparative Genomics of Early-Diverging Mushroom-Forming Fungi Provides Insights into the Origins of Lignocellulose Decay Capabilities.</title>
        <authorList>
            <person name="Nagy L.G."/>
            <person name="Riley R."/>
            <person name="Tritt A."/>
            <person name="Adam C."/>
            <person name="Daum C."/>
            <person name="Floudas D."/>
            <person name="Sun H."/>
            <person name="Yadav J.S."/>
            <person name="Pangilinan J."/>
            <person name="Larsson K.H."/>
            <person name="Matsuura K."/>
            <person name="Barry K."/>
            <person name="Labutti K."/>
            <person name="Kuo R."/>
            <person name="Ohm R.A."/>
            <person name="Bhattacharya S.S."/>
            <person name="Shirouzu T."/>
            <person name="Yoshinaga Y."/>
            <person name="Martin F.M."/>
            <person name="Grigoriev I.V."/>
            <person name="Hibbett D.S."/>
        </authorList>
    </citation>
    <scope>NUCLEOTIDE SEQUENCE [LARGE SCALE GENOMIC DNA]</scope>
    <source>
        <strain evidence="4 5">HHB14362 ss-1</strain>
    </source>
</reference>
<dbReference type="STRING" id="1314782.A0A165TYJ1"/>
<dbReference type="PANTHER" id="PTHR44472">
    <property type="entry name" value="DDB1- AND CUL4-ASSOCIATED FACTOR 4-RELATED"/>
    <property type="match status" value="1"/>
</dbReference>
<keyword evidence="5" id="KW-1185">Reference proteome</keyword>
<evidence type="ECO:0000313" key="5">
    <source>
        <dbReference type="Proteomes" id="UP000076761"/>
    </source>
</evidence>
<evidence type="ECO:0000256" key="2">
    <source>
        <dbReference type="ARBA" id="ARBA00022737"/>
    </source>
</evidence>
<dbReference type="GO" id="GO:0080008">
    <property type="term" value="C:Cul4-RING E3 ubiquitin ligase complex"/>
    <property type="evidence" value="ECO:0007669"/>
    <property type="project" value="TreeGrafter"/>
</dbReference>
<dbReference type="EMBL" id="KV425562">
    <property type="protein sequence ID" value="KZT27364.1"/>
    <property type="molecule type" value="Genomic_DNA"/>
</dbReference>
<dbReference type="InterPro" id="IPR015943">
    <property type="entry name" value="WD40/YVTN_repeat-like_dom_sf"/>
</dbReference>
<name>A0A165TYJ1_9AGAM</name>
<keyword evidence="1" id="KW-0853">WD repeat</keyword>
<dbReference type="SUPFAM" id="SSF101908">
    <property type="entry name" value="Putative isomerase YbhE"/>
    <property type="match status" value="1"/>
</dbReference>
<evidence type="ECO:0000256" key="1">
    <source>
        <dbReference type="ARBA" id="ARBA00022574"/>
    </source>
</evidence>
<evidence type="ECO:0000256" key="3">
    <source>
        <dbReference type="SAM" id="MobiDB-lite"/>
    </source>
</evidence>
<dbReference type="AlphaFoldDB" id="A0A165TYJ1"/>
<dbReference type="Proteomes" id="UP000076761">
    <property type="component" value="Unassembled WGS sequence"/>
</dbReference>
<accession>A0A165TYJ1</accession>
<dbReference type="OrthoDB" id="128867at2759"/>
<sequence length="430" mass="48705">MPRDLPGLYFDKEKNRYFPLSSKPKERLKSPSNAADEDEARSRKRKRGPWAVNSELRSGPSYARRQRLAHEFLSEQVASTSRVHPIFLPGNISSFCVGRIEDRLRCVIGDNNGWLYQVFSLGKGHADPWDELGYLPETFEEIRDRRITWRWDINLSSEISSIHLDGSRSVATSFGPTPKVLVQDLVTNPDRSFVLNFGKVADIWTSYLDGRSLVLGARKKAVYIPDLEITRTIYLDNNSDVFAVYKDKLTQDLIYAGARNGSLNRFDTRMHNQSQHGQDILNGRYAEKRSSVTHIGLVKNEWQLVVNGINGDLEMFDLRFSGKGTPVMSFLGHINTYTRELGFAIDADNDLLYAAGQDARIRGWSMRTGELLHPPSPESLVGITNPFGAVFERPVRTLQLTQSDEEVILWANTSQQLCVYPLGHRARGIS</sequence>
<evidence type="ECO:0000313" key="4">
    <source>
        <dbReference type="EMBL" id="KZT27364.1"/>
    </source>
</evidence>